<evidence type="ECO:0000313" key="4">
    <source>
        <dbReference type="Proteomes" id="UP000249577"/>
    </source>
</evidence>
<dbReference type="AlphaFoldDB" id="A0A2W5MHI9"/>
<dbReference type="Gene3D" id="3.40.50.1820">
    <property type="entry name" value="alpha/beta hydrolase"/>
    <property type="match status" value="1"/>
</dbReference>
<name>A0A2W5MHI9_ANCNO</name>
<dbReference type="InterPro" id="IPR050583">
    <property type="entry name" value="Mycobacterial_A85_antigen"/>
</dbReference>
<sequence>MTRRREPTAAVAAVLLCVPAFADATPSSQEGTVLRGASFRSIALGRPLQYSLYLPPGYDARDETRRYPTIYLLHGYGGTDVSWIDSGFLKETADRLIAEGALPPSIIVMPFAQTGWYVDSAGSDGAGRWQTAIVDDLITYVDARYHTVSEGGSRAIAGLSMGGYGALRFALMQPDEFVAAASLSGAIFADVKSAADFPEFQLALFGRSFGKTFDPEVFNADSPWRSLAENAGNPSEAPALYMNVGDRDIPILAAGNAKFVEALKAAGISVTFSVSPGGHDWKLWAEQTPKMLAFLGARLKRGATVAQDGSVSDATRVAAGLSTPHTLAAGLGETAPPPPPAQPPAAPKPIVARP</sequence>
<feature type="compositionally biased region" description="Pro residues" evidence="1">
    <location>
        <begin position="335"/>
        <end position="347"/>
    </location>
</feature>
<dbReference type="Pfam" id="PF00756">
    <property type="entry name" value="Esterase"/>
    <property type="match status" value="1"/>
</dbReference>
<dbReference type="Proteomes" id="UP000249577">
    <property type="component" value="Unassembled WGS sequence"/>
</dbReference>
<accession>A0A2W5MHI9</accession>
<dbReference type="SUPFAM" id="SSF53474">
    <property type="entry name" value="alpha/beta-Hydrolases"/>
    <property type="match status" value="1"/>
</dbReference>
<evidence type="ECO:0000256" key="2">
    <source>
        <dbReference type="SAM" id="SignalP"/>
    </source>
</evidence>
<feature type="chain" id="PRO_5016105973" description="Esterase" evidence="2">
    <location>
        <begin position="23"/>
        <end position="354"/>
    </location>
</feature>
<gene>
    <name evidence="3" type="ORF">DI565_06395</name>
</gene>
<evidence type="ECO:0000313" key="3">
    <source>
        <dbReference type="EMBL" id="PZQ17013.1"/>
    </source>
</evidence>
<dbReference type="GO" id="GO:0016747">
    <property type="term" value="F:acyltransferase activity, transferring groups other than amino-acyl groups"/>
    <property type="evidence" value="ECO:0007669"/>
    <property type="project" value="TreeGrafter"/>
</dbReference>
<feature type="signal peptide" evidence="2">
    <location>
        <begin position="1"/>
        <end position="22"/>
    </location>
</feature>
<evidence type="ECO:0008006" key="5">
    <source>
        <dbReference type="Google" id="ProtNLM"/>
    </source>
</evidence>
<dbReference type="EMBL" id="QFPN01000003">
    <property type="protein sequence ID" value="PZQ17013.1"/>
    <property type="molecule type" value="Genomic_DNA"/>
</dbReference>
<dbReference type="InterPro" id="IPR029058">
    <property type="entry name" value="AB_hydrolase_fold"/>
</dbReference>
<keyword evidence="2" id="KW-0732">Signal</keyword>
<feature type="region of interest" description="Disordered" evidence="1">
    <location>
        <begin position="325"/>
        <end position="354"/>
    </location>
</feature>
<dbReference type="PANTHER" id="PTHR48098">
    <property type="entry name" value="ENTEROCHELIN ESTERASE-RELATED"/>
    <property type="match status" value="1"/>
</dbReference>
<protein>
    <recommendedName>
        <fullName evidence="5">Esterase</fullName>
    </recommendedName>
</protein>
<reference evidence="3 4" key="1">
    <citation type="submission" date="2017-08" db="EMBL/GenBank/DDBJ databases">
        <title>Infants hospitalized years apart are colonized by the same room-sourced microbial strains.</title>
        <authorList>
            <person name="Brooks B."/>
            <person name="Olm M.R."/>
            <person name="Firek B.A."/>
            <person name="Baker R."/>
            <person name="Thomas B.C."/>
            <person name="Morowitz M.J."/>
            <person name="Banfield J.F."/>
        </authorList>
    </citation>
    <scope>NUCLEOTIDE SEQUENCE [LARGE SCALE GENOMIC DNA]</scope>
    <source>
        <strain evidence="3">S2_005_003_R2_43</strain>
    </source>
</reference>
<dbReference type="PANTHER" id="PTHR48098:SF1">
    <property type="entry name" value="DIACYLGLYCEROL ACYLTRANSFERASE_MYCOLYLTRANSFERASE AG85A"/>
    <property type="match status" value="1"/>
</dbReference>
<proteinExistence type="predicted"/>
<comment type="caution">
    <text evidence="3">The sequence shown here is derived from an EMBL/GenBank/DDBJ whole genome shotgun (WGS) entry which is preliminary data.</text>
</comment>
<dbReference type="InterPro" id="IPR000801">
    <property type="entry name" value="Esterase-like"/>
</dbReference>
<evidence type="ECO:0000256" key="1">
    <source>
        <dbReference type="SAM" id="MobiDB-lite"/>
    </source>
</evidence>
<organism evidence="3 4">
    <name type="scientific">Ancylobacter novellus</name>
    <name type="common">Thiobacillus novellus</name>
    <dbReference type="NCBI Taxonomy" id="921"/>
    <lineage>
        <taxon>Bacteria</taxon>
        <taxon>Pseudomonadati</taxon>
        <taxon>Pseudomonadota</taxon>
        <taxon>Alphaproteobacteria</taxon>
        <taxon>Hyphomicrobiales</taxon>
        <taxon>Xanthobacteraceae</taxon>
        <taxon>Ancylobacter</taxon>
    </lineage>
</organism>